<feature type="domain" description="G5" evidence="6">
    <location>
        <begin position="202"/>
        <end position="283"/>
    </location>
</feature>
<dbReference type="Gene3D" id="2.20.230.10">
    <property type="entry name" value="Resuscitation-promoting factor rpfb"/>
    <property type="match status" value="1"/>
</dbReference>
<keyword evidence="8" id="KW-1185">Reference proteome</keyword>
<gene>
    <name evidence="7" type="ORF">D477_009910</name>
</gene>
<dbReference type="InterPro" id="IPR011098">
    <property type="entry name" value="G5_dom"/>
</dbReference>
<keyword evidence="3" id="KW-0378">Hydrolase</keyword>
<comment type="similarity">
    <text evidence="1">Belongs to the transglycosylase family. Rpf subfamily.</text>
</comment>
<sequence length="378" mass="40055">MGTVANALKNRWVKIAGQLVVMTALVLGLVAFVGNNKSVTLTVDGQASSISTFGTTVQDVLNEADVQVDGYDDVTPAVESEISNGSSIQVVTAKPVKLTLDGTSKTVQSTSATVQDLVNELGVEEDSDLSAPLDAELASVSTVVITTPKTVTITVDGETKDKVTTAATVGDLLEEQKITLGKDDELSKPKSEPIKEKLKLKITRIDRDQKIEITEPIEFETETKKDSSMYEDEKVVTRAGVPGERTKTYAIVLVDGKETERELESNRVTAEPVSQKVTVGTKERPAPEAPAADNTNVGGTWQALAQCESGGNWSINTGNGYYGGLQFSESSWIGAGGGKYAPLPHMASASEQIATAEVLRSNGGWGHWPACAAKLGLL</sequence>
<evidence type="ECO:0000313" key="8">
    <source>
        <dbReference type="Proteomes" id="UP000010729"/>
    </source>
</evidence>
<dbReference type="AlphaFoldDB" id="N1V313"/>
<dbReference type="EMBL" id="ANPE02000117">
    <property type="protein sequence ID" value="EMY34384.1"/>
    <property type="molecule type" value="Genomic_DNA"/>
</dbReference>
<dbReference type="Gene3D" id="1.10.530.10">
    <property type="match status" value="1"/>
</dbReference>
<evidence type="ECO:0000256" key="2">
    <source>
        <dbReference type="ARBA" id="ARBA00022729"/>
    </source>
</evidence>
<keyword evidence="5" id="KW-1133">Transmembrane helix</keyword>
<protein>
    <submittedName>
        <fullName evidence="7">Transglycosylase domain-containing protein</fullName>
    </submittedName>
</protein>
<comment type="caution">
    <text evidence="7">The sequence shown here is derived from an EMBL/GenBank/DDBJ whole genome shotgun (WGS) entry which is preliminary data.</text>
</comment>
<evidence type="ECO:0000256" key="1">
    <source>
        <dbReference type="ARBA" id="ARBA00010830"/>
    </source>
</evidence>
<dbReference type="CDD" id="cd13925">
    <property type="entry name" value="RPF"/>
    <property type="match status" value="1"/>
</dbReference>
<dbReference type="SUPFAM" id="SSF53955">
    <property type="entry name" value="Lysozyme-like"/>
    <property type="match status" value="1"/>
</dbReference>
<dbReference type="InterPro" id="IPR007137">
    <property type="entry name" value="DUF348"/>
</dbReference>
<feature type="transmembrane region" description="Helical" evidence="5">
    <location>
        <begin position="12"/>
        <end position="33"/>
    </location>
</feature>
<keyword evidence="5" id="KW-0472">Membrane</keyword>
<dbReference type="Pfam" id="PF07501">
    <property type="entry name" value="G5"/>
    <property type="match status" value="1"/>
</dbReference>
<keyword evidence="5" id="KW-0812">Transmembrane</keyword>
<dbReference type="InterPro" id="IPR010618">
    <property type="entry name" value="RPF"/>
</dbReference>
<keyword evidence="2" id="KW-0732">Signal</keyword>
<dbReference type="SMART" id="SM01208">
    <property type="entry name" value="G5"/>
    <property type="match status" value="1"/>
</dbReference>
<dbReference type="GO" id="GO:0016787">
    <property type="term" value="F:hydrolase activity"/>
    <property type="evidence" value="ECO:0007669"/>
    <property type="project" value="UniProtKB-KW"/>
</dbReference>
<dbReference type="Pfam" id="PF06737">
    <property type="entry name" value="Transglycosylas"/>
    <property type="match status" value="1"/>
</dbReference>
<organism evidence="7 8">
    <name type="scientific">Arthrobacter crystallopoietes BAB-32</name>
    <dbReference type="NCBI Taxonomy" id="1246476"/>
    <lineage>
        <taxon>Bacteria</taxon>
        <taxon>Bacillati</taxon>
        <taxon>Actinomycetota</taxon>
        <taxon>Actinomycetes</taxon>
        <taxon>Micrococcales</taxon>
        <taxon>Micrococcaceae</taxon>
        <taxon>Crystallibacter</taxon>
    </lineage>
</organism>
<feature type="region of interest" description="Disordered" evidence="4">
    <location>
        <begin position="267"/>
        <end position="296"/>
    </location>
</feature>
<dbReference type="Proteomes" id="UP000010729">
    <property type="component" value="Unassembled WGS sequence"/>
</dbReference>
<evidence type="ECO:0000256" key="5">
    <source>
        <dbReference type="SAM" id="Phobius"/>
    </source>
</evidence>
<dbReference type="Pfam" id="PF03990">
    <property type="entry name" value="DUF348"/>
    <property type="match status" value="3"/>
</dbReference>
<name>N1V313_9MICC</name>
<proteinExistence type="inferred from homology"/>
<evidence type="ECO:0000256" key="3">
    <source>
        <dbReference type="ARBA" id="ARBA00022801"/>
    </source>
</evidence>
<evidence type="ECO:0000256" key="4">
    <source>
        <dbReference type="SAM" id="MobiDB-lite"/>
    </source>
</evidence>
<accession>N1V313</accession>
<dbReference type="PROSITE" id="PS51109">
    <property type="entry name" value="G5"/>
    <property type="match status" value="1"/>
</dbReference>
<evidence type="ECO:0000313" key="7">
    <source>
        <dbReference type="EMBL" id="EMY34384.1"/>
    </source>
</evidence>
<reference evidence="7 8" key="1">
    <citation type="journal article" date="2013" name="Genome Announc.">
        <title>Draft Genome Sequence of Arthrobacter crystallopoietes Strain BAB-32, Revealing Genes for Bioremediation.</title>
        <authorList>
            <person name="Joshi M.N."/>
            <person name="Pandit A.S."/>
            <person name="Sharma A."/>
            <person name="Pandya R.V."/>
            <person name="Desai S.M."/>
            <person name="Saxena A.K."/>
            <person name="Bagatharia S.B."/>
        </authorList>
    </citation>
    <scope>NUCLEOTIDE SEQUENCE [LARGE SCALE GENOMIC DNA]</scope>
    <source>
        <strain evidence="7 8">BAB-32</strain>
    </source>
</reference>
<dbReference type="InterPro" id="IPR023346">
    <property type="entry name" value="Lysozyme-like_dom_sf"/>
</dbReference>
<evidence type="ECO:0000259" key="6">
    <source>
        <dbReference type="PROSITE" id="PS51109"/>
    </source>
</evidence>